<dbReference type="InterPro" id="IPR017937">
    <property type="entry name" value="Thioredoxin_CS"/>
</dbReference>
<comment type="caution">
    <text evidence="4">The sequence shown here is derived from an EMBL/GenBank/DDBJ whole genome shotgun (WGS) entry which is preliminary data.</text>
</comment>
<feature type="chain" id="PRO_5047500752" evidence="2">
    <location>
        <begin position="19"/>
        <end position="140"/>
    </location>
</feature>
<feature type="signal peptide" evidence="2">
    <location>
        <begin position="1"/>
        <end position="18"/>
    </location>
</feature>
<keyword evidence="1" id="KW-0676">Redox-active center</keyword>
<dbReference type="InterPro" id="IPR013766">
    <property type="entry name" value="Thioredoxin_domain"/>
</dbReference>
<evidence type="ECO:0000256" key="2">
    <source>
        <dbReference type="SAM" id="SignalP"/>
    </source>
</evidence>
<evidence type="ECO:0000313" key="4">
    <source>
        <dbReference type="EMBL" id="MFC5457008.1"/>
    </source>
</evidence>
<reference evidence="5" key="1">
    <citation type="journal article" date="2019" name="Int. J. Syst. Evol. Microbiol.">
        <title>The Global Catalogue of Microorganisms (GCM) 10K type strain sequencing project: providing services to taxonomists for standard genome sequencing and annotation.</title>
        <authorList>
            <consortium name="The Broad Institute Genomics Platform"/>
            <consortium name="The Broad Institute Genome Sequencing Center for Infectious Disease"/>
            <person name="Wu L."/>
            <person name="Ma J."/>
        </authorList>
    </citation>
    <scope>NUCLEOTIDE SEQUENCE [LARGE SCALE GENOMIC DNA]</scope>
    <source>
        <strain evidence="5">CGMCC 4.1469</strain>
    </source>
</reference>
<dbReference type="PROSITE" id="PS51352">
    <property type="entry name" value="THIOREDOXIN_2"/>
    <property type="match status" value="1"/>
</dbReference>
<feature type="domain" description="Thioredoxin" evidence="3">
    <location>
        <begin position="5"/>
        <end position="137"/>
    </location>
</feature>
<dbReference type="Proteomes" id="UP001596052">
    <property type="component" value="Unassembled WGS sequence"/>
</dbReference>
<dbReference type="Gene3D" id="3.40.30.10">
    <property type="entry name" value="Glutaredoxin"/>
    <property type="match status" value="1"/>
</dbReference>
<dbReference type="RefSeq" id="WP_377169850.1">
    <property type="nucleotide sequence ID" value="NZ_JBHSMQ010000008.1"/>
</dbReference>
<dbReference type="SUPFAM" id="SSF52833">
    <property type="entry name" value="Thioredoxin-like"/>
    <property type="match status" value="1"/>
</dbReference>
<proteinExistence type="predicted"/>
<evidence type="ECO:0000259" key="3">
    <source>
        <dbReference type="PROSITE" id="PS51352"/>
    </source>
</evidence>
<dbReference type="PROSITE" id="PS00194">
    <property type="entry name" value="THIOREDOXIN_1"/>
    <property type="match status" value="1"/>
</dbReference>
<protein>
    <submittedName>
        <fullName evidence="4">Thioredoxin family protein</fullName>
    </submittedName>
</protein>
<organism evidence="4 5">
    <name type="scientific">Prosthecobacter fluviatilis</name>
    <dbReference type="NCBI Taxonomy" id="445931"/>
    <lineage>
        <taxon>Bacteria</taxon>
        <taxon>Pseudomonadati</taxon>
        <taxon>Verrucomicrobiota</taxon>
        <taxon>Verrucomicrobiia</taxon>
        <taxon>Verrucomicrobiales</taxon>
        <taxon>Verrucomicrobiaceae</taxon>
        <taxon>Prosthecobacter</taxon>
    </lineage>
</organism>
<accession>A0ABW0KU44</accession>
<dbReference type="InterPro" id="IPR036249">
    <property type="entry name" value="Thioredoxin-like_sf"/>
</dbReference>
<dbReference type="PANTHER" id="PTHR47353:SF1">
    <property type="entry name" value="THIOREDOXIN-LIKE PROTEIN HCF164, CHLOROPLASTIC"/>
    <property type="match status" value="1"/>
</dbReference>
<dbReference type="Pfam" id="PF13899">
    <property type="entry name" value="Thioredoxin_7"/>
    <property type="match status" value="1"/>
</dbReference>
<evidence type="ECO:0000256" key="1">
    <source>
        <dbReference type="ARBA" id="ARBA00023284"/>
    </source>
</evidence>
<dbReference type="EMBL" id="JBHSMQ010000008">
    <property type="protein sequence ID" value="MFC5457008.1"/>
    <property type="molecule type" value="Genomic_DNA"/>
</dbReference>
<keyword evidence="2" id="KW-0732">Signal</keyword>
<sequence length="140" mass="15519">MKHAFLLLAALFSLSLHAADFPKGSPKFSTTYAGVLKAAKENGKPIILVFSASWCGPCQQMVKNVYPSSEVQPLQDKFNWAYLDIDDETNGKLAEGFKVDTIPHLFFLDAAGKTTLDDLKDVTPPKDFAKKLQRVLKKTE</sequence>
<dbReference type="PANTHER" id="PTHR47353">
    <property type="entry name" value="THIOREDOXIN-LIKE PROTEIN HCF164, CHLOROPLASTIC"/>
    <property type="match status" value="1"/>
</dbReference>
<keyword evidence="5" id="KW-1185">Reference proteome</keyword>
<dbReference type="InterPro" id="IPR044241">
    <property type="entry name" value="TxlA/HCF164"/>
</dbReference>
<name>A0ABW0KU44_9BACT</name>
<gene>
    <name evidence="4" type="ORF">ACFQDI_19230</name>
</gene>
<evidence type="ECO:0000313" key="5">
    <source>
        <dbReference type="Proteomes" id="UP001596052"/>
    </source>
</evidence>